<dbReference type="OrthoDB" id="3941683at2759"/>
<protein>
    <submittedName>
        <fullName evidence="3">Uncharacterized protein</fullName>
    </submittedName>
</protein>
<sequence>MLPQHVLVALATALVASALPLNINLGAYSPALVVGDGEISFGGTPERASEILQTLASGAQNGAVAPGSAPPAGTAGTAASMSPVPAAPAPAPAPAVGSPLVSPAPAAPAPATPAPAVAEVVTAPTNLAPPEYISQKIGGGFNPLKKFPNMVKRDETSAQSPGARRIKRDIDGFREALAYARDAIKNQPKIQLGTKEAGVGIVISPGANIPINSAANGARPAGAAAVEKRATPAEEVTEEPKLGMTLIAIGEI</sequence>
<feature type="compositionally biased region" description="Low complexity" evidence="1">
    <location>
        <begin position="62"/>
        <end position="84"/>
    </location>
</feature>
<evidence type="ECO:0000256" key="2">
    <source>
        <dbReference type="SAM" id="SignalP"/>
    </source>
</evidence>
<keyword evidence="2" id="KW-0732">Signal</keyword>
<feature type="region of interest" description="Disordered" evidence="1">
    <location>
        <begin position="61"/>
        <end position="112"/>
    </location>
</feature>
<evidence type="ECO:0000256" key="1">
    <source>
        <dbReference type="SAM" id="MobiDB-lite"/>
    </source>
</evidence>
<dbReference type="Proteomes" id="UP000799302">
    <property type="component" value="Unassembled WGS sequence"/>
</dbReference>
<feature type="chain" id="PRO_5025469692" evidence="2">
    <location>
        <begin position="19"/>
        <end position="252"/>
    </location>
</feature>
<feature type="signal peptide" evidence="2">
    <location>
        <begin position="1"/>
        <end position="18"/>
    </location>
</feature>
<evidence type="ECO:0000313" key="4">
    <source>
        <dbReference type="Proteomes" id="UP000799302"/>
    </source>
</evidence>
<keyword evidence="4" id="KW-1185">Reference proteome</keyword>
<reference evidence="3" key="1">
    <citation type="journal article" date="2020" name="Stud. Mycol.">
        <title>101 Dothideomycetes genomes: a test case for predicting lifestyles and emergence of pathogens.</title>
        <authorList>
            <person name="Haridas S."/>
            <person name="Albert R."/>
            <person name="Binder M."/>
            <person name="Bloem J."/>
            <person name="Labutti K."/>
            <person name="Salamov A."/>
            <person name="Andreopoulos B."/>
            <person name="Baker S."/>
            <person name="Barry K."/>
            <person name="Bills G."/>
            <person name="Bluhm B."/>
            <person name="Cannon C."/>
            <person name="Castanera R."/>
            <person name="Culley D."/>
            <person name="Daum C."/>
            <person name="Ezra D."/>
            <person name="Gonzalez J."/>
            <person name="Henrissat B."/>
            <person name="Kuo A."/>
            <person name="Liang C."/>
            <person name="Lipzen A."/>
            <person name="Lutzoni F."/>
            <person name="Magnuson J."/>
            <person name="Mondo S."/>
            <person name="Nolan M."/>
            <person name="Ohm R."/>
            <person name="Pangilinan J."/>
            <person name="Park H.-J."/>
            <person name="Ramirez L."/>
            <person name="Alfaro M."/>
            <person name="Sun H."/>
            <person name="Tritt A."/>
            <person name="Yoshinaga Y."/>
            <person name="Zwiers L.-H."/>
            <person name="Turgeon B."/>
            <person name="Goodwin S."/>
            <person name="Spatafora J."/>
            <person name="Crous P."/>
            <person name="Grigoriev I."/>
        </authorList>
    </citation>
    <scope>NUCLEOTIDE SEQUENCE</scope>
    <source>
        <strain evidence="3">CBS 115976</strain>
    </source>
</reference>
<proteinExistence type="predicted"/>
<gene>
    <name evidence="3" type="ORF">BT63DRAFT_29057</name>
</gene>
<name>A0A6A6UUM4_9PEZI</name>
<dbReference type="AlphaFoldDB" id="A0A6A6UUM4"/>
<accession>A0A6A6UUM4</accession>
<feature type="compositionally biased region" description="Low complexity" evidence="1">
    <location>
        <begin position="94"/>
        <end position="104"/>
    </location>
</feature>
<evidence type="ECO:0000313" key="3">
    <source>
        <dbReference type="EMBL" id="KAF2675121.1"/>
    </source>
</evidence>
<dbReference type="EMBL" id="MU004230">
    <property type="protein sequence ID" value="KAF2675121.1"/>
    <property type="molecule type" value="Genomic_DNA"/>
</dbReference>
<organism evidence="3 4">
    <name type="scientific">Microthyrium microscopicum</name>
    <dbReference type="NCBI Taxonomy" id="703497"/>
    <lineage>
        <taxon>Eukaryota</taxon>
        <taxon>Fungi</taxon>
        <taxon>Dikarya</taxon>
        <taxon>Ascomycota</taxon>
        <taxon>Pezizomycotina</taxon>
        <taxon>Dothideomycetes</taxon>
        <taxon>Dothideomycetes incertae sedis</taxon>
        <taxon>Microthyriales</taxon>
        <taxon>Microthyriaceae</taxon>
        <taxon>Microthyrium</taxon>
    </lineage>
</organism>